<organism evidence="2 3">
    <name type="scientific">Kaistella flava</name>
    <name type="common">ex Peng et al. 2021</name>
    <dbReference type="NCBI Taxonomy" id="2038776"/>
    <lineage>
        <taxon>Bacteria</taxon>
        <taxon>Pseudomonadati</taxon>
        <taxon>Bacteroidota</taxon>
        <taxon>Flavobacteriia</taxon>
        <taxon>Flavobacteriales</taxon>
        <taxon>Weeksellaceae</taxon>
        <taxon>Chryseobacterium group</taxon>
        <taxon>Kaistella</taxon>
    </lineage>
</organism>
<reference evidence="2 3" key="1">
    <citation type="submission" date="2019-05" db="EMBL/GenBank/DDBJ databases">
        <title>Chryseobacterium sp. isolated from King George Island, maritime Antarctica.</title>
        <authorList>
            <person name="Peng X."/>
        </authorList>
    </citation>
    <scope>NUCLEOTIDE SEQUENCE [LARGE SCALE GENOMIC DNA]</scope>
    <source>
        <strain evidence="2 3">7-3A</strain>
    </source>
</reference>
<proteinExistence type="predicted"/>
<gene>
    <name evidence="2" type="ORF">Q73A0000_03900</name>
</gene>
<dbReference type="KEGG" id="kfa:Q73A0000_03900"/>
<sequence>MDDFDKIIKKLDEVYLYSGIAGLVFFLLLAIILTGFWIYFKSSIEKSAQYEFDAQLTKLQGEIQKTLNEKSNEQQALYSEKLALYQLDLNKELSKISSDLDFEKNQKIEIKNEERKSIIEFLGLYSDLVYGALDIKILDYGYNNYEEIKTRLKEIDRKYSALNVIQNNLKFWSDNHELVMESHKLQMVILDYSHFTQRLLGKLEFNLKWGKSLKDTFVENFTKSSDVTDFLKELAEEEKKIRMKNDELYTEYWKERKPYFDNFLNANNDFIKLAKTYIS</sequence>
<dbReference type="EMBL" id="CP040442">
    <property type="protein sequence ID" value="QOW09567.1"/>
    <property type="molecule type" value="Genomic_DNA"/>
</dbReference>
<keyword evidence="1" id="KW-1133">Transmembrane helix</keyword>
<keyword evidence="1" id="KW-0812">Transmembrane</keyword>
<dbReference type="Proteomes" id="UP000594195">
    <property type="component" value="Chromosome"/>
</dbReference>
<evidence type="ECO:0000313" key="3">
    <source>
        <dbReference type="Proteomes" id="UP000594195"/>
    </source>
</evidence>
<evidence type="ECO:0000313" key="2">
    <source>
        <dbReference type="EMBL" id="QOW09567.1"/>
    </source>
</evidence>
<accession>A0A7M2Y5P9</accession>
<protein>
    <submittedName>
        <fullName evidence="2">Uncharacterized protein</fullName>
    </submittedName>
</protein>
<keyword evidence="3" id="KW-1185">Reference proteome</keyword>
<keyword evidence="1" id="KW-0472">Membrane</keyword>
<evidence type="ECO:0000256" key="1">
    <source>
        <dbReference type="SAM" id="Phobius"/>
    </source>
</evidence>
<feature type="transmembrane region" description="Helical" evidence="1">
    <location>
        <begin position="15"/>
        <end position="40"/>
    </location>
</feature>
<dbReference type="RefSeq" id="WP_193812779.1">
    <property type="nucleotide sequence ID" value="NZ_CP040442.1"/>
</dbReference>
<dbReference type="AlphaFoldDB" id="A0A7M2Y5P9"/>
<name>A0A7M2Y5P9_9FLAO</name>